<accession>A0ABR2S014</accession>
<proteinExistence type="inferred from homology"/>
<feature type="domain" description="Di19 zinc-binding" evidence="3">
    <location>
        <begin position="43"/>
        <end position="95"/>
    </location>
</feature>
<protein>
    <submittedName>
        <fullName evidence="5">Uncharacterized protein</fullName>
    </submittedName>
</protein>
<evidence type="ECO:0000313" key="6">
    <source>
        <dbReference type="Proteomes" id="UP001396334"/>
    </source>
</evidence>
<dbReference type="InterPro" id="IPR027935">
    <property type="entry name" value="Di19_C"/>
</dbReference>
<feature type="compositionally biased region" description="Basic and acidic residues" evidence="2">
    <location>
        <begin position="207"/>
        <end position="219"/>
    </location>
</feature>
<evidence type="ECO:0000259" key="3">
    <source>
        <dbReference type="Pfam" id="PF05605"/>
    </source>
</evidence>
<dbReference type="InterPro" id="IPR033347">
    <property type="entry name" value="Di19"/>
</dbReference>
<dbReference type="InterPro" id="IPR008598">
    <property type="entry name" value="Di19_Zn-bd"/>
</dbReference>
<comment type="caution">
    <text evidence="5">The sequence shown here is derived from an EMBL/GenBank/DDBJ whole genome shotgun (WGS) entry which is preliminary data.</text>
</comment>
<dbReference type="PANTHER" id="PTHR31875:SF25">
    <property type="entry name" value="PROTEIN DEHYDRATION-INDUCED 19 HOMOLOG 2"/>
    <property type="match status" value="1"/>
</dbReference>
<gene>
    <name evidence="5" type="ORF">V6N11_001374</name>
</gene>
<name>A0ABR2S014_9ROSI</name>
<evidence type="ECO:0000259" key="4">
    <source>
        <dbReference type="Pfam" id="PF14571"/>
    </source>
</evidence>
<evidence type="ECO:0000256" key="1">
    <source>
        <dbReference type="ARBA" id="ARBA00007109"/>
    </source>
</evidence>
<evidence type="ECO:0000256" key="2">
    <source>
        <dbReference type="SAM" id="MobiDB-lite"/>
    </source>
</evidence>
<dbReference type="Proteomes" id="UP001396334">
    <property type="component" value="Unassembled WGS sequence"/>
</dbReference>
<keyword evidence="6" id="KW-1185">Reference proteome</keyword>
<evidence type="ECO:0000313" key="5">
    <source>
        <dbReference type="EMBL" id="KAK9018398.1"/>
    </source>
</evidence>
<reference evidence="5 6" key="1">
    <citation type="journal article" date="2024" name="G3 (Bethesda)">
        <title>Genome assembly of Hibiscus sabdariffa L. provides insights into metabolisms of medicinal natural products.</title>
        <authorList>
            <person name="Kim T."/>
        </authorList>
    </citation>
    <scope>NUCLEOTIDE SEQUENCE [LARGE SCALE GENOMIC DNA]</scope>
    <source>
        <strain evidence="5">TK-2024</strain>
        <tissue evidence="5">Old leaves</tissue>
    </source>
</reference>
<organism evidence="5 6">
    <name type="scientific">Hibiscus sabdariffa</name>
    <name type="common">roselle</name>
    <dbReference type="NCBI Taxonomy" id="183260"/>
    <lineage>
        <taxon>Eukaryota</taxon>
        <taxon>Viridiplantae</taxon>
        <taxon>Streptophyta</taxon>
        <taxon>Embryophyta</taxon>
        <taxon>Tracheophyta</taxon>
        <taxon>Spermatophyta</taxon>
        <taxon>Magnoliopsida</taxon>
        <taxon>eudicotyledons</taxon>
        <taxon>Gunneridae</taxon>
        <taxon>Pentapetalae</taxon>
        <taxon>rosids</taxon>
        <taxon>malvids</taxon>
        <taxon>Malvales</taxon>
        <taxon>Malvaceae</taxon>
        <taxon>Malvoideae</taxon>
        <taxon>Hibiscus</taxon>
    </lineage>
</organism>
<comment type="similarity">
    <text evidence="1">Belongs to the Di19 family.</text>
</comment>
<feature type="region of interest" description="Disordered" evidence="2">
    <location>
        <begin position="199"/>
        <end position="219"/>
    </location>
</feature>
<feature type="domain" description="Di19 C-terminal" evidence="4">
    <location>
        <begin position="139"/>
        <end position="240"/>
    </location>
</feature>
<dbReference type="EMBL" id="JBBPBN010000019">
    <property type="protein sequence ID" value="KAK9018398.1"/>
    <property type="molecule type" value="Genomic_DNA"/>
</dbReference>
<dbReference type="PANTHER" id="PTHR31875">
    <property type="entry name" value="PROTEIN DEHYDRATION-INDUCED 19"/>
    <property type="match status" value="1"/>
</dbReference>
<dbReference type="Pfam" id="PF14571">
    <property type="entry name" value="Di19_C"/>
    <property type="match status" value="1"/>
</dbReference>
<sequence>MEDDTWSFAFSASSRRYQSTLKSPSDLFIDFEDIEEDDELKTEYPCPYCSKDFDLLELCYHIDDEHRLEAGYGVCPVCSLRVGMNMVNHITTQHGNIFKISFCFIRFGDVTHFRALDYVIVLESNHQLKFDKGDSYPTLSSLRKEFQDSRYQSFLSRSWSSLSSSNTTPDPLLSFLSFQPLVDSSESVKSATSTEACLEENGSDENMLERDVQPSPLSDKEHLEKSIRCEFVQGLLLSTIFDDGL</sequence>
<dbReference type="Pfam" id="PF05605">
    <property type="entry name" value="zf-Di19"/>
    <property type="match status" value="1"/>
</dbReference>